<comment type="caution">
    <text evidence="1">The sequence shown here is derived from an EMBL/GenBank/DDBJ whole genome shotgun (WGS) entry which is preliminary data.</text>
</comment>
<dbReference type="Proteomes" id="UP000317650">
    <property type="component" value="Chromosome 6"/>
</dbReference>
<protein>
    <submittedName>
        <fullName evidence="1">Uncharacterized protein</fullName>
    </submittedName>
</protein>
<evidence type="ECO:0000313" key="1">
    <source>
        <dbReference type="EMBL" id="THU48989.1"/>
    </source>
</evidence>
<accession>A0A4S8ILD1</accession>
<reference evidence="1 2" key="1">
    <citation type="journal article" date="2019" name="Nat. Plants">
        <title>Genome sequencing of Musa balbisiana reveals subgenome evolution and function divergence in polyploid bananas.</title>
        <authorList>
            <person name="Yao X."/>
        </authorList>
    </citation>
    <scope>NUCLEOTIDE SEQUENCE [LARGE SCALE GENOMIC DNA]</scope>
    <source>
        <strain evidence="2">cv. DH-PKW</strain>
        <tissue evidence="1">Leaves</tissue>
    </source>
</reference>
<organism evidence="1 2">
    <name type="scientific">Musa balbisiana</name>
    <name type="common">Banana</name>
    <dbReference type="NCBI Taxonomy" id="52838"/>
    <lineage>
        <taxon>Eukaryota</taxon>
        <taxon>Viridiplantae</taxon>
        <taxon>Streptophyta</taxon>
        <taxon>Embryophyta</taxon>
        <taxon>Tracheophyta</taxon>
        <taxon>Spermatophyta</taxon>
        <taxon>Magnoliopsida</taxon>
        <taxon>Liliopsida</taxon>
        <taxon>Zingiberales</taxon>
        <taxon>Musaceae</taxon>
        <taxon>Musa</taxon>
    </lineage>
</organism>
<proteinExistence type="predicted"/>
<dbReference type="EMBL" id="PYDT01000009">
    <property type="protein sequence ID" value="THU48989.1"/>
    <property type="molecule type" value="Genomic_DNA"/>
</dbReference>
<dbReference type="AlphaFoldDB" id="A0A4S8ILD1"/>
<sequence length="78" mass="8955">MNYYVCVLFLSKVTEDLVVYFGLQCCSDRGTLAKKVERLHEWGLHDAFISASSSIITGLQLPPQSSNCRRRILEYQKQ</sequence>
<keyword evidence="2" id="KW-1185">Reference proteome</keyword>
<gene>
    <name evidence="1" type="ORF">C4D60_Mb06t04840</name>
</gene>
<name>A0A4S8ILD1_MUSBA</name>
<evidence type="ECO:0000313" key="2">
    <source>
        <dbReference type="Proteomes" id="UP000317650"/>
    </source>
</evidence>